<name>A0ABT1S0F3_9FIRM</name>
<gene>
    <name evidence="2" type="ORF">NE695_10870</name>
</gene>
<evidence type="ECO:0000313" key="2">
    <source>
        <dbReference type="EMBL" id="MCQ4840412.1"/>
    </source>
</evidence>
<comment type="caution">
    <text evidence="2">The sequence shown here is derived from an EMBL/GenBank/DDBJ whole genome shotgun (WGS) entry which is preliminary data.</text>
</comment>
<dbReference type="Proteomes" id="UP001524473">
    <property type="component" value="Unassembled WGS sequence"/>
</dbReference>
<dbReference type="PROSITE" id="PS01302">
    <property type="entry name" value="UPF0758"/>
    <property type="match status" value="1"/>
</dbReference>
<feature type="domain" description="Phage head morphogenesis" evidence="1">
    <location>
        <begin position="157"/>
        <end position="299"/>
    </location>
</feature>
<accession>A0ABT1S0F3</accession>
<reference evidence="2 3" key="1">
    <citation type="submission" date="2022-06" db="EMBL/GenBank/DDBJ databases">
        <title>Isolation of gut microbiota from human fecal samples.</title>
        <authorList>
            <person name="Pamer E.G."/>
            <person name="Barat B."/>
            <person name="Waligurski E."/>
            <person name="Medina S."/>
            <person name="Paddock L."/>
            <person name="Mostad J."/>
        </authorList>
    </citation>
    <scope>NUCLEOTIDE SEQUENCE [LARGE SCALE GENOMIC DNA]</scope>
    <source>
        <strain evidence="2 3">DFI.9.73</strain>
    </source>
</reference>
<dbReference type="GeneID" id="90533426"/>
<proteinExistence type="predicted"/>
<dbReference type="EMBL" id="JANFZH010000023">
    <property type="protein sequence ID" value="MCQ4840412.1"/>
    <property type="molecule type" value="Genomic_DNA"/>
</dbReference>
<dbReference type="InterPro" id="IPR020891">
    <property type="entry name" value="UPF0758_CS"/>
</dbReference>
<sequence length="493" mass="55860">MPELQRLLTQARRISEHRTKEAEGEIRRVYQNLLKDLRAFVAGEYERFAVDDRLDFSILQQKGEFARFLEETQKIVNAHEPEVKREVRDIIEQTYARCWRDFQEAVGKSADSAALRDALRGVRGVTPEVVKRAVINPVSGLTLNDRLEKHRQEVIYNIKQQLGTGLTQGDRYSTMARRVAGEVEGNYKKAVRIVRTETHRVREAGFHDSALEVDSAARAAGLQMVKTWRTMKDERVRPNARYRTKSGWKTVRRGPADHQKMEGVSVPVDQEFDLGGGVKAKAPGQSGVAGQDINCRCFLEYGMKPLQSPENGDILNTVNIEYLPVTGESINRVALVESRFLSPENNRKLQESHQSLLRVVMDQPVGTEAFRAYDSEMGLLDSRIGMLGKVKVPRFNQNYIVIHNHPSGETFSMGDVTAFLANDKLRMMTAVGNDGSVYLFEKVGDSNVNGFNKFRKALQGLHPGYDRDPEAYVDFMEKLLEGAKRYGFQYKKG</sequence>
<evidence type="ECO:0000313" key="3">
    <source>
        <dbReference type="Proteomes" id="UP001524473"/>
    </source>
</evidence>
<organism evidence="2 3">
    <name type="scientific">Neglectibacter timonensis</name>
    <dbReference type="NCBI Taxonomy" id="1776382"/>
    <lineage>
        <taxon>Bacteria</taxon>
        <taxon>Bacillati</taxon>
        <taxon>Bacillota</taxon>
        <taxon>Clostridia</taxon>
        <taxon>Eubacteriales</taxon>
        <taxon>Oscillospiraceae</taxon>
        <taxon>Neglectibacter</taxon>
    </lineage>
</organism>
<evidence type="ECO:0000259" key="1">
    <source>
        <dbReference type="Pfam" id="PF04233"/>
    </source>
</evidence>
<keyword evidence="3" id="KW-1185">Reference proteome</keyword>
<dbReference type="InterPro" id="IPR006528">
    <property type="entry name" value="Phage_head_morphogenesis_dom"/>
</dbReference>
<dbReference type="Pfam" id="PF04233">
    <property type="entry name" value="Phage_Mu_F"/>
    <property type="match status" value="1"/>
</dbReference>
<protein>
    <submittedName>
        <fullName evidence="2">Phage minor head protein</fullName>
    </submittedName>
</protein>
<dbReference type="RefSeq" id="WP_066866507.1">
    <property type="nucleotide sequence ID" value="NZ_CABKVV010000014.1"/>
</dbReference>